<dbReference type="GeneID" id="87948917"/>
<reference evidence="3" key="1">
    <citation type="journal article" date="2023" name="bioRxiv">
        <title>Complete genome of the Medicago anthracnose fungus, Colletotrichum destructivum, reveals a mini-chromosome-like region within a core chromosome.</title>
        <authorList>
            <person name="Lapalu N."/>
            <person name="Simon A."/>
            <person name="Lu A."/>
            <person name="Plaumann P.-L."/>
            <person name="Amselem J."/>
            <person name="Pigne S."/>
            <person name="Auger A."/>
            <person name="Koch C."/>
            <person name="Dallery J.-F."/>
            <person name="O'Connell R.J."/>
        </authorList>
    </citation>
    <scope>NUCLEOTIDE SEQUENCE [LARGE SCALE GENOMIC DNA]</scope>
    <source>
        <strain evidence="3">CBS 520.97</strain>
    </source>
</reference>
<dbReference type="RefSeq" id="XP_062784624.1">
    <property type="nucleotide sequence ID" value="XM_062928573.1"/>
</dbReference>
<dbReference type="EMBL" id="CP137312">
    <property type="protein sequence ID" value="WQF87403.1"/>
    <property type="molecule type" value="Genomic_DNA"/>
</dbReference>
<organism evidence="2 3">
    <name type="scientific">Colletotrichum destructivum</name>
    <dbReference type="NCBI Taxonomy" id="34406"/>
    <lineage>
        <taxon>Eukaryota</taxon>
        <taxon>Fungi</taxon>
        <taxon>Dikarya</taxon>
        <taxon>Ascomycota</taxon>
        <taxon>Pezizomycotina</taxon>
        <taxon>Sordariomycetes</taxon>
        <taxon>Hypocreomycetidae</taxon>
        <taxon>Glomerellales</taxon>
        <taxon>Glomerellaceae</taxon>
        <taxon>Colletotrichum</taxon>
        <taxon>Colletotrichum destructivum species complex</taxon>
    </lineage>
</organism>
<dbReference type="Proteomes" id="UP001322277">
    <property type="component" value="Chromosome 8"/>
</dbReference>
<protein>
    <submittedName>
        <fullName evidence="2">Uncharacterized protein</fullName>
    </submittedName>
</protein>
<proteinExistence type="predicted"/>
<feature type="compositionally biased region" description="Basic residues" evidence="1">
    <location>
        <begin position="27"/>
        <end position="37"/>
    </location>
</feature>
<evidence type="ECO:0000313" key="3">
    <source>
        <dbReference type="Proteomes" id="UP001322277"/>
    </source>
</evidence>
<evidence type="ECO:0000313" key="2">
    <source>
        <dbReference type="EMBL" id="WQF87403.1"/>
    </source>
</evidence>
<feature type="compositionally biased region" description="Polar residues" evidence="1">
    <location>
        <begin position="69"/>
        <end position="81"/>
    </location>
</feature>
<keyword evidence="3" id="KW-1185">Reference proteome</keyword>
<feature type="region of interest" description="Disordered" evidence="1">
    <location>
        <begin position="1"/>
        <end position="81"/>
    </location>
</feature>
<accession>A0AAX4IVX1</accession>
<evidence type="ECO:0000256" key="1">
    <source>
        <dbReference type="SAM" id="MobiDB-lite"/>
    </source>
</evidence>
<sequence length="81" mass="9138">MKSFGQRSFDAAHPSTVRSPEVDGSPIRHKKRSRRLLPYRTVCTLPRPRPQERTADSGTNELIIHPVQEESSSNTPANLED</sequence>
<gene>
    <name evidence="2" type="ORF">CDEST_12417</name>
</gene>
<name>A0AAX4IVX1_9PEZI</name>
<dbReference type="AlphaFoldDB" id="A0AAX4IVX1"/>
<dbReference type="KEGG" id="cdet:87948917"/>